<evidence type="ECO:0000256" key="1">
    <source>
        <dbReference type="SAM" id="Phobius"/>
    </source>
</evidence>
<dbReference type="OrthoDB" id="4749694at2759"/>
<dbReference type="RefSeq" id="XP_018143176.1">
    <property type="nucleotide sequence ID" value="XM_018286511.1"/>
</dbReference>
<feature type="transmembrane region" description="Helical" evidence="1">
    <location>
        <begin position="111"/>
        <end position="134"/>
    </location>
</feature>
<sequence length="247" mass="26857">MAVGAQTPHGRPVFIVEMHQGGESSNVHVQPGVNPTIPNQSYAPYQATTRDEQYSFATGTPARTEKPPIEEKNPVEMRYDQLMNGRIGRWLSAAIALGLAAGVISKRPGTLLYTACIINMVIAGIHLFPLGPAAKPIAANNVRPPTWYLVVLSISTLSWIAGMSLMFAVISEDDKYVIFDPKKHARRGVGTLIGTGTGTLAMLENITIACGCMGASALICCLYQWYIVRRIFTDKFEEADIRKAFSG</sequence>
<evidence type="ECO:0000313" key="3">
    <source>
        <dbReference type="Proteomes" id="UP000078397"/>
    </source>
</evidence>
<accession>A0A179FM57</accession>
<keyword evidence="1" id="KW-1133">Transmembrane helix</keyword>
<dbReference type="KEGG" id="pchm:VFPPC_07693"/>
<dbReference type="AlphaFoldDB" id="A0A179FM57"/>
<protein>
    <submittedName>
        <fullName evidence="2">Uncharacterized protein</fullName>
    </submittedName>
</protein>
<keyword evidence="1" id="KW-0472">Membrane</keyword>
<feature type="transmembrane region" description="Helical" evidence="1">
    <location>
        <begin position="87"/>
        <end position="105"/>
    </location>
</feature>
<feature type="transmembrane region" description="Helical" evidence="1">
    <location>
        <begin position="206"/>
        <end position="226"/>
    </location>
</feature>
<evidence type="ECO:0000313" key="2">
    <source>
        <dbReference type="EMBL" id="OAQ66089.1"/>
    </source>
</evidence>
<organism evidence="2 3">
    <name type="scientific">Pochonia chlamydosporia 170</name>
    <dbReference type="NCBI Taxonomy" id="1380566"/>
    <lineage>
        <taxon>Eukaryota</taxon>
        <taxon>Fungi</taxon>
        <taxon>Dikarya</taxon>
        <taxon>Ascomycota</taxon>
        <taxon>Pezizomycotina</taxon>
        <taxon>Sordariomycetes</taxon>
        <taxon>Hypocreomycetidae</taxon>
        <taxon>Hypocreales</taxon>
        <taxon>Clavicipitaceae</taxon>
        <taxon>Pochonia</taxon>
    </lineage>
</organism>
<comment type="caution">
    <text evidence="2">The sequence shown here is derived from an EMBL/GenBank/DDBJ whole genome shotgun (WGS) entry which is preliminary data.</text>
</comment>
<keyword evidence="3" id="KW-1185">Reference proteome</keyword>
<dbReference type="GeneID" id="28850505"/>
<proteinExistence type="predicted"/>
<name>A0A179FM57_METCM</name>
<reference evidence="2 3" key="1">
    <citation type="journal article" date="2016" name="PLoS Pathog.">
        <title>Biosynthesis of antibiotic leucinostatins in bio-control fungus Purpureocillium lilacinum and their inhibition on phytophthora revealed by genome mining.</title>
        <authorList>
            <person name="Wang G."/>
            <person name="Liu Z."/>
            <person name="Lin R."/>
            <person name="Li E."/>
            <person name="Mao Z."/>
            <person name="Ling J."/>
            <person name="Yang Y."/>
            <person name="Yin W.B."/>
            <person name="Xie B."/>
        </authorList>
    </citation>
    <scope>NUCLEOTIDE SEQUENCE [LARGE SCALE GENOMIC DNA]</scope>
    <source>
        <strain evidence="2">170</strain>
    </source>
</reference>
<feature type="transmembrane region" description="Helical" evidence="1">
    <location>
        <begin position="146"/>
        <end position="170"/>
    </location>
</feature>
<dbReference type="EMBL" id="LSBJ02000004">
    <property type="protein sequence ID" value="OAQ66089.1"/>
    <property type="molecule type" value="Genomic_DNA"/>
</dbReference>
<gene>
    <name evidence="2" type="ORF">VFPPC_07693</name>
</gene>
<dbReference type="Proteomes" id="UP000078397">
    <property type="component" value="Unassembled WGS sequence"/>
</dbReference>
<keyword evidence="1" id="KW-0812">Transmembrane</keyword>